<dbReference type="Pfam" id="PF02049">
    <property type="entry name" value="FliE"/>
    <property type="match status" value="1"/>
</dbReference>
<dbReference type="PRINTS" id="PR01006">
    <property type="entry name" value="FLGHOOKFLIE"/>
</dbReference>
<evidence type="ECO:0000256" key="3">
    <source>
        <dbReference type="ARBA" id="ARBA00023143"/>
    </source>
</evidence>
<name>A0ABP7XE36_9ACTN</name>
<sequence length="118" mass="11992">MSVNGIEAVGFTPYVPPTISTGAAGGVSGVAAPVSPTTQGVQSTSGPEFGNLVLDGLDRLDSLQKTSDGLAVQAATGTLTNLHDYTIAATQAAVTTQVTVAVRNKAVEAFNEIMRMQV</sequence>
<gene>
    <name evidence="4" type="primary">fliE</name>
    <name evidence="6" type="ORF">GCM10022215_07780</name>
</gene>
<dbReference type="PANTHER" id="PTHR34653">
    <property type="match status" value="1"/>
</dbReference>
<keyword evidence="7" id="KW-1185">Reference proteome</keyword>
<comment type="subcellular location">
    <subcellularLocation>
        <location evidence="1 4">Bacterial flagellum basal body</location>
    </subcellularLocation>
</comment>
<evidence type="ECO:0000256" key="4">
    <source>
        <dbReference type="HAMAP-Rule" id="MF_00724"/>
    </source>
</evidence>
<evidence type="ECO:0000313" key="6">
    <source>
        <dbReference type="EMBL" id="GAA4111807.1"/>
    </source>
</evidence>
<keyword evidence="3 4" id="KW-0975">Bacterial flagellum</keyword>
<dbReference type="Proteomes" id="UP001501495">
    <property type="component" value="Unassembled WGS sequence"/>
</dbReference>
<dbReference type="EMBL" id="BAAAZH010000006">
    <property type="protein sequence ID" value="GAA4111807.1"/>
    <property type="molecule type" value="Genomic_DNA"/>
</dbReference>
<reference evidence="7" key="1">
    <citation type="journal article" date="2019" name="Int. J. Syst. Evol. Microbiol.">
        <title>The Global Catalogue of Microorganisms (GCM) 10K type strain sequencing project: providing services to taxonomists for standard genome sequencing and annotation.</title>
        <authorList>
            <consortium name="The Broad Institute Genomics Platform"/>
            <consortium name="The Broad Institute Genome Sequencing Center for Infectious Disease"/>
            <person name="Wu L."/>
            <person name="Ma J."/>
        </authorList>
    </citation>
    <scope>NUCLEOTIDE SEQUENCE [LARGE SCALE GENOMIC DNA]</scope>
    <source>
        <strain evidence="7">JCM 16703</strain>
    </source>
</reference>
<organism evidence="6 7">
    <name type="scientific">Nocardioides fonticola</name>
    <dbReference type="NCBI Taxonomy" id="450363"/>
    <lineage>
        <taxon>Bacteria</taxon>
        <taxon>Bacillati</taxon>
        <taxon>Actinomycetota</taxon>
        <taxon>Actinomycetes</taxon>
        <taxon>Propionibacteriales</taxon>
        <taxon>Nocardioidaceae</taxon>
        <taxon>Nocardioides</taxon>
    </lineage>
</organism>
<accession>A0ABP7XE36</accession>
<comment type="caution">
    <text evidence="6">The sequence shown here is derived from an EMBL/GenBank/DDBJ whole genome shotgun (WGS) entry which is preliminary data.</text>
</comment>
<evidence type="ECO:0000256" key="5">
    <source>
        <dbReference type="NCBIfam" id="TIGR00205"/>
    </source>
</evidence>
<protein>
    <recommendedName>
        <fullName evidence="4 5">Flagellar hook-basal body complex protein FliE</fullName>
    </recommendedName>
</protein>
<dbReference type="NCBIfam" id="TIGR00205">
    <property type="entry name" value="fliE"/>
    <property type="match status" value="1"/>
</dbReference>
<dbReference type="PANTHER" id="PTHR34653:SF1">
    <property type="entry name" value="FLAGELLAR HOOK-BASAL BODY COMPLEX PROTEIN FLIE"/>
    <property type="match status" value="1"/>
</dbReference>
<dbReference type="HAMAP" id="MF_00724">
    <property type="entry name" value="FliE"/>
    <property type="match status" value="1"/>
</dbReference>
<dbReference type="InterPro" id="IPR001624">
    <property type="entry name" value="FliE"/>
</dbReference>
<proteinExistence type="inferred from homology"/>
<evidence type="ECO:0000256" key="2">
    <source>
        <dbReference type="ARBA" id="ARBA00009272"/>
    </source>
</evidence>
<evidence type="ECO:0000256" key="1">
    <source>
        <dbReference type="ARBA" id="ARBA00004117"/>
    </source>
</evidence>
<comment type="similarity">
    <text evidence="2 4">Belongs to the FliE family.</text>
</comment>
<evidence type="ECO:0000313" key="7">
    <source>
        <dbReference type="Proteomes" id="UP001501495"/>
    </source>
</evidence>
<dbReference type="RefSeq" id="WP_344731915.1">
    <property type="nucleotide sequence ID" value="NZ_BAAAZH010000006.1"/>
</dbReference>